<evidence type="ECO:0000313" key="2">
    <source>
        <dbReference type="EMBL" id="SNQ50980.1"/>
    </source>
</evidence>
<accession>A0A2I2KZA3</accession>
<dbReference type="AlphaFoldDB" id="A0A2I2KZA3"/>
<dbReference type="InterPro" id="IPR036165">
    <property type="entry name" value="YefM-like_sf"/>
</dbReference>
<protein>
    <submittedName>
        <fullName evidence="2">Uncharacterized protein</fullName>
    </submittedName>
</protein>
<keyword evidence="3" id="KW-1185">Reference proteome</keyword>
<dbReference type="EMBL" id="FZMO01000524">
    <property type="protein sequence ID" value="SNQ50980.1"/>
    <property type="molecule type" value="Genomic_DNA"/>
</dbReference>
<reference evidence="2 3" key="1">
    <citation type="submission" date="2017-06" db="EMBL/GenBank/DDBJ databases">
        <authorList>
            <person name="Kim H.J."/>
            <person name="Triplett B.A."/>
        </authorList>
    </citation>
    <scope>NUCLEOTIDE SEQUENCE [LARGE SCALE GENOMIC DNA]</scope>
    <source>
        <strain evidence="2">FRACA_ARgP5</strain>
    </source>
</reference>
<name>A0A2I2KZA3_9ACTN</name>
<dbReference type="OrthoDB" id="557859at2"/>
<dbReference type="NCBIfam" id="TIGR01552">
    <property type="entry name" value="phd_fam"/>
    <property type="match status" value="1"/>
</dbReference>
<dbReference type="Gene3D" id="3.40.1620.10">
    <property type="entry name" value="YefM-like domain"/>
    <property type="match status" value="1"/>
</dbReference>
<evidence type="ECO:0000256" key="1">
    <source>
        <dbReference type="ARBA" id="ARBA00009981"/>
    </source>
</evidence>
<gene>
    <name evidence="2" type="ORF">FRACA_590002</name>
</gene>
<sequence length="87" mass="9539">MIAVTATHAARSFAAILDAVEHGETVVITRDGLPVGRLIPERRTSADRLKAALRDNPTDAGFADDLERVHDELRSAFTDEVRTWPGE</sequence>
<dbReference type="Proteomes" id="UP000234331">
    <property type="component" value="Unassembled WGS sequence"/>
</dbReference>
<evidence type="ECO:0000313" key="3">
    <source>
        <dbReference type="Proteomes" id="UP000234331"/>
    </source>
</evidence>
<dbReference type="RefSeq" id="WP_101834610.1">
    <property type="nucleotide sequence ID" value="NZ_FZMO01000524.1"/>
</dbReference>
<comment type="similarity">
    <text evidence="1">Belongs to the phD/YefM antitoxin family.</text>
</comment>
<dbReference type="SUPFAM" id="SSF143120">
    <property type="entry name" value="YefM-like"/>
    <property type="match status" value="1"/>
</dbReference>
<organism evidence="2 3">
    <name type="scientific">Frankia canadensis</name>
    <dbReference type="NCBI Taxonomy" id="1836972"/>
    <lineage>
        <taxon>Bacteria</taxon>
        <taxon>Bacillati</taxon>
        <taxon>Actinomycetota</taxon>
        <taxon>Actinomycetes</taxon>
        <taxon>Frankiales</taxon>
        <taxon>Frankiaceae</taxon>
        <taxon>Frankia</taxon>
    </lineage>
</organism>
<proteinExistence type="inferred from homology"/>